<name>A0A1B6KNP5_9HEMI</name>
<dbReference type="GO" id="GO:0003677">
    <property type="term" value="F:DNA binding"/>
    <property type="evidence" value="ECO:0007669"/>
    <property type="project" value="UniProtKB-KW"/>
</dbReference>
<evidence type="ECO:0000256" key="5">
    <source>
        <dbReference type="ARBA" id="ARBA00022833"/>
    </source>
</evidence>
<feature type="domain" description="C2H2-type" evidence="12">
    <location>
        <begin position="182"/>
        <end position="209"/>
    </location>
</feature>
<proteinExistence type="predicted"/>
<keyword evidence="4 10" id="KW-0863">Zinc-finger</keyword>
<dbReference type="InterPro" id="IPR050636">
    <property type="entry name" value="C2H2-ZF_domain-containing"/>
</dbReference>
<dbReference type="PROSITE" id="PS50157">
    <property type="entry name" value="ZINC_FINGER_C2H2_2"/>
    <property type="match status" value="5"/>
</dbReference>
<dbReference type="AlphaFoldDB" id="A0A1B6KNP5"/>
<organism evidence="13">
    <name type="scientific">Graphocephala atropunctata</name>
    <dbReference type="NCBI Taxonomy" id="36148"/>
    <lineage>
        <taxon>Eukaryota</taxon>
        <taxon>Metazoa</taxon>
        <taxon>Ecdysozoa</taxon>
        <taxon>Arthropoda</taxon>
        <taxon>Hexapoda</taxon>
        <taxon>Insecta</taxon>
        <taxon>Pterygota</taxon>
        <taxon>Neoptera</taxon>
        <taxon>Paraneoptera</taxon>
        <taxon>Hemiptera</taxon>
        <taxon>Auchenorrhyncha</taxon>
        <taxon>Membracoidea</taxon>
        <taxon>Cicadellidae</taxon>
        <taxon>Cicadellinae</taxon>
        <taxon>Cicadellini</taxon>
        <taxon>Graphocephala</taxon>
    </lineage>
</organism>
<gene>
    <name evidence="13" type="ORF">g.22235</name>
</gene>
<dbReference type="InterPro" id="IPR036236">
    <property type="entry name" value="Znf_C2H2_sf"/>
</dbReference>
<keyword evidence="6" id="KW-0805">Transcription regulation</keyword>
<protein>
    <recommendedName>
        <fullName evidence="12">C2H2-type domain-containing protein</fullName>
    </recommendedName>
</protein>
<feature type="domain" description="C2H2-type" evidence="12">
    <location>
        <begin position="305"/>
        <end position="329"/>
    </location>
</feature>
<keyword evidence="9" id="KW-0539">Nucleus</keyword>
<feature type="domain" description="C2H2-type" evidence="12">
    <location>
        <begin position="210"/>
        <end position="237"/>
    </location>
</feature>
<dbReference type="GO" id="GO:0008270">
    <property type="term" value="F:zinc ion binding"/>
    <property type="evidence" value="ECO:0007669"/>
    <property type="project" value="UniProtKB-KW"/>
</dbReference>
<evidence type="ECO:0000256" key="10">
    <source>
        <dbReference type="PROSITE-ProRule" id="PRU00042"/>
    </source>
</evidence>
<feature type="region of interest" description="Disordered" evidence="11">
    <location>
        <begin position="58"/>
        <end position="98"/>
    </location>
</feature>
<dbReference type="PANTHER" id="PTHR47772:SF4">
    <property type="entry name" value="ZFP64 ZINC FINGER PROTEIN"/>
    <property type="match status" value="1"/>
</dbReference>
<sequence>MDYSWPVNGQHFSNNQSPPGLQMNRTPFNSQISEGKVRSSLLDLDLCHLKRAYGVSLEDPESSLYPEEGQNEEDLQKSEDEEDQEKSEDEEDQEIDWADDHHPLEFCESQIEEESDISSPQRDEREYKCSYCAFFGTKKELQNHNTDCHPKELLKNHWCPHCHMSFEDEISFKLHERQEHIHPCTLCKRNFKKERYLLAHLPVHSKEKCFKCPTCGKEFPTQRYLVRHMVRHEEKPIVSREMVEREKRSFKCTLCQKVFMKRESLAKHMRIHTRESLKCSQCDFSCEKKVILKMHVLTHEGNRKYKCAHCDFSFKQIGHLKRHIARFNH</sequence>
<feature type="domain" description="C2H2-type" evidence="12">
    <location>
        <begin position="250"/>
        <end position="277"/>
    </location>
</feature>
<evidence type="ECO:0000259" key="12">
    <source>
        <dbReference type="PROSITE" id="PS50157"/>
    </source>
</evidence>
<evidence type="ECO:0000256" key="2">
    <source>
        <dbReference type="ARBA" id="ARBA00022723"/>
    </source>
</evidence>
<evidence type="ECO:0000256" key="7">
    <source>
        <dbReference type="ARBA" id="ARBA00023125"/>
    </source>
</evidence>
<dbReference type="PROSITE" id="PS00028">
    <property type="entry name" value="ZINC_FINGER_C2H2_1"/>
    <property type="match status" value="5"/>
</dbReference>
<evidence type="ECO:0000256" key="3">
    <source>
        <dbReference type="ARBA" id="ARBA00022737"/>
    </source>
</evidence>
<feature type="compositionally biased region" description="Acidic residues" evidence="11">
    <location>
        <begin position="69"/>
        <end position="97"/>
    </location>
</feature>
<dbReference type="FunFam" id="3.30.160.60:FF:000446">
    <property type="entry name" value="Zinc finger protein"/>
    <property type="match status" value="1"/>
</dbReference>
<keyword evidence="7" id="KW-0238">DNA-binding</keyword>
<dbReference type="SUPFAM" id="SSF57667">
    <property type="entry name" value="beta-beta-alpha zinc fingers"/>
    <property type="match status" value="3"/>
</dbReference>
<dbReference type="SMART" id="SM00355">
    <property type="entry name" value="ZnF_C2H2"/>
    <property type="match status" value="7"/>
</dbReference>
<dbReference type="InterPro" id="IPR013087">
    <property type="entry name" value="Znf_C2H2_type"/>
</dbReference>
<keyword evidence="8" id="KW-0804">Transcription</keyword>
<evidence type="ECO:0000256" key="1">
    <source>
        <dbReference type="ARBA" id="ARBA00004123"/>
    </source>
</evidence>
<evidence type="ECO:0000256" key="11">
    <source>
        <dbReference type="SAM" id="MobiDB-lite"/>
    </source>
</evidence>
<comment type="subcellular location">
    <subcellularLocation>
        <location evidence="1">Nucleus</location>
    </subcellularLocation>
</comment>
<evidence type="ECO:0000256" key="8">
    <source>
        <dbReference type="ARBA" id="ARBA00023163"/>
    </source>
</evidence>
<feature type="compositionally biased region" description="Polar residues" evidence="11">
    <location>
        <begin position="10"/>
        <end position="31"/>
    </location>
</feature>
<evidence type="ECO:0000256" key="6">
    <source>
        <dbReference type="ARBA" id="ARBA00023015"/>
    </source>
</evidence>
<keyword evidence="2" id="KW-0479">Metal-binding</keyword>
<dbReference type="Gene3D" id="3.30.160.60">
    <property type="entry name" value="Classic Zinc Finger"/>
    <property type="match status" value="4"/>
</dbReference>
<keyword evidence="3" id="KW-0677">Repeat</keyword>
<dbReference type="Pfam" id="PF00096">
    <property type="entry name" value="zf-C2H2"/>
    <property type="match status" value="3"/>
</dbReference>
<dbReference type="GO" id="GO:0005634">
    <property type="term" value="C:nucleus"/>
    <property type="evidence" value="ECO:0007669"/>
    <property type="project" value="UniProtKB-SubCell"/>
</dbReference>
<accession>A0A1B6KNP5</accession>
<dbReference type="EMBL" id="GEBQ01026898">
    <property type="protein sequence ID" value="JAT13079.1"/>
    <property type="molecule type" value="Transcribed_RNA"/>
</dbReference>
<feature type="domain" description="C2H2-type" evidence="12">
    <location>
        <begin position="277"/>
        <end position="304"/>
    </location>
</feature>
<reference evidence="13" key="1">
    <citation type="submission" date="2015-11" db="EMBL/GenBank/DDBJ databases">
        <title>De novo transcriptome assembly of four potential Pierce s Disease insect vectors from Arizona vineyards.</title>
        <authorList>
            <person name="Tassone E.E."/>
        </authorList>
    </citation>
    <scope>NUCLEOTIDE SEQUENCE</scope>
</reference>
<evidence type="ECO:0000313" key="13">
    <source>
        <dbReference type="EMBL" id="JAT13079.1"/>
    </source>
</evidence>
<evidence type="ECO:0000256" key="4">
    <source>
        <dbReference type="ARBA" id="ARBA00022771"/>
    </source>
</evidence>
<dbReference type="FunFam" id="3.30.160.60:FF:000045">
    <property type="entry name" value="ZFP69 zinc finger protein B"/>
    <property type="match status" value="1"/>
</dbReference>
<keyword evidence="5" id="KW-0862">Zinc</keyword>
<dbReference type="PANTHER" id="PTHR47772">
    <property type="entry name" value="ZINC FINGER PROTEIN 200"/>
    <property type="match status" value="1"/>
</dbReference>
<feature type="region of interest" description="Disordered" evidence="11">
    <location>
        <begin position="1"/>
        <end position="31"/>
    </location>
</feature>
<evidence type="ECO:0000256" key="9">
    <source>
        <dbReference type="ARBA" id="ARBA00023242"/>
    </source>
</evidence>